<dbReference type="GO" id="GO:0030295">
    <property type="term" value="F:protein kinase activator activity"/>
    <property type="evidence" value="ECO:0007669"/>
    <property type="project" value="TreeGrafter"/>
</dbReference>
<reference evidence="2 3" key="1">
    <citation type="submission" date="2020-04" db="EMBL/GenBank/DDBJ databases">
        <title>Genome sequence for Sphingorhabdus sp. strain M1.</title>
        <authorList>
            <person name="Park S.-J."/>
        </authorList>
    </citation>
    <scope>NUCLEOTIDE SEQUENCE [LARGE SCALE GENOMIC DNA]</scope>
    <source>
        <strain evidence="2 3">JK6</strain>
    </source>
</reference>
<dbReference type="InterPro" id="IPR002178">
    <property type="entry name" value="PTS_EIIA_type-2_dom"/>
</dbReference>
<name>A0A6H2DPH7_9SPHN</name>
<dbReference type="PANTHER" id="PTHR47738:SF1">
    <property type="entry name" value="NITROGEN REGULATORY PROTEIN"/>
    <property type="match status" value="1"/>
</dbReference>
<organism evidence="2 3">
    <name type="scientific">Parasphingorhabdus halotolerans</name>
    <dbReference type="NCBI Taxonomy" id="2725558"/>
    <lineage>
        <taxon>Bacteria</taxon>
        <taxon>Pseudomonadati</taxon>
        <taxon>Pseudomonadota</taxon>
        <taxon>Alphaproteobacteria</taxon>
        <taxon>Sphingomonadales</taxon>
        <taxon>Sphingomonadaceae</taxon>
        <taxon>Parasphingorhabdus</taxon>
    </lineage>
</organism>
<gene>
    <name evidence="2" type="ORF">HF685_10530</name>
</gene>
<dbReference type="InterPro" id="IPR051541">
    <property type="entry name" value="PTS_SugarTrans_NitroReg"/>
</dbReference>
<proteinExistence type="predicted"/>
<keyword evidence="3" id="KW-1185">Reference proteome</keyword>
<protein>
    <submittedName>
        <fullName evidence="2">PTS transporter subunit EIIA</fullName>
    </submittedName>
</protein>
<dbReference type="PANTHER" id="PTHR47738">
    <property type="entry name" value="PTS SYSTEM FRUCTOSE-LIKE EIIA COMPONENT-RELATED"/>
    <property type="match status" value="1"/>
</dbReference>
<dbReference type="InterPro" id="IPR016152">
    <property type="entry name" value="PTrfase/Anion_transptr"/>
</dbReference>
<dbReference type="SUPFAM" id="SSF55804">
    <property type="entry name" value="Phoshotransferase/anion transport protein"/>
    <property type="match status" value="1"/>
</dbReference>
<dbReference type="EMBL" id="CP051217">
    <property type="protein sequence ID" value="QJB69661.1"/>
    <property type="molecule type" value="Genomic_DNA"/>
</dbReference>
<dbReference type="Proteomes" id="UP000501600">
    <property type="component" value="Chromosome"/>
</dbReference>
<dbReference type="Gene3D" id="3.40.930.10">
    <property type="entry name" value="Mannitol-specific EII, Chain A"/>
    <property type="match status" value="1"/>
</dbReference>
<dbReference type="KEGG" id="phao:HF685_10530"/>
<dbReference type="Pfam" id="PF00359">
    <property type="entry name" value="PTS_EIIA_2"/>
    <property type="match status" value="1"/>
</dbReference>
<evidence type="ECO:0000313" key="3">
    <source>
        <dbReference type="Proteomes" id="UP000501600"/>
    </source>
</evidence>
<evidence type="ECO:0000313" key="2">
    <source>
        <dbReference type="EMBL" id="QJB69661.1"/>
    </source>
</evidence>
<evidence type="ECO:0000259" key="1">
    <source>
        <dbReference type="PROSITE" id="PS51094"/>
    </source>
</evidence>
<dbReference type="PROSITE" id="PS51094">
    <property type="entry name" value="PTS_EIIA_TYPE_2"/>
    <property type="match status" value="1"/>
</dbReference>
<feature type="domain" description="PTS EIIA type-2" evidence="1">
    <location>
        <begin position="6"/>
        <end position="152"/>
    </location>
</feature>
<accession>A0A6H2DPH7</accession>
<dbReference type="RefSeq" id="WP_168819840.1">
    <property type="nucleotide sequence ID" value="NZ_CP051217.1"/>
</dbReference>
<dbReference type="AlphaFoldDB" id="A0A6H2DPH7"/>
<dbReference type="CDD" id="cd00211">
    <property type="entry name" value="PTS_IIA_fru"/>
    <property type="match status" value="1"/>
</dbReference>
<sequence>MTNLSIRLDFDAILYDVDSTNTPSKPAVVKIIADQAAAAYDLDAGEIYAGLLAREALGSTGFGGATAIPHAKIPDLDECVGVFVRWNKPIGFSAHDGKPVDVVLALLSPENSGAKHLKALAEISRLLRNDQFMGKLRGASTVDALFALLSGQRAQQAA</sequence>